<feature type="compositionally biased region" description="Polar residues" evidence="1">
    <location>
        <begin position="496"/>
        <end position="507"/>
    </location>
</feature>
<dbReference type="Proteomes" id="UP001157418">
    <property type="component" value="Unassembled WGS sequence"/>
</dbReference>
<feature type="compositionally biased region" description="Polar residues" evidence="1">
    <location>
        <begin position="475"/>
        <end position="486"/>
    </location>
</feature>
<name>A0AAU9P628_9ASTR</name>
<organism evidence="2 3">
    <name type="scientific">Lactuca virosa</name>
    <dbReference type="NCBI Taxonomy" id="75947"/>
    <lineage>
        <taxon>Eukaryota</taxon>
        <taxon>Viridiplantae</taxon>
        <taxon>Streptophyta</taxon>
        <taxon>Embryophyta</taxon>
        <taxon>Tracheophyta</taxon>
        <taxon>Spermatophyta</taxon>
        <taxon>Magnoliopsida</taxon>
        <taxon>eudicotyledons</taxon>
        <taxon>Gunneridae</taxon>
        <taxon>Pentapetalae</taxon>
        <taxon>asterids</taxon>
        <taxon>campanulids</taxon>
        <taxon>Asterales</taxon>
        <taxon>Asteraceae</taxon>
        <taxon>Cichorioideae</taxon>
        <taxon>Cichorieae</taxon>
        <taxon>Lactucinae</taxon>
        <taxon>Lactuca</taxon>
    </lineage>
</organism>
<dbReference type="PANTHER" id="PTHR34536">
    <property type="entry name" value="DENTIN SIALOPHOSPHOPROTEIN-LIKE PROTEIN"/>
    <property type="match status" value="1"/>
</dbReference>
<proteinExistence type="predicted"/>
<accession>A0AAU9P628</accession>
<gene>
    <name evidence="2" type="ORF">LVIROSA_LOCUS31291</name>
</gene>
<evidence type="ECO:0000313" key="2">
    <source>
        <dbReference type="EMBL" id="CAH1445535.1"/>
    </source>
</evidence>
<evidence type="ECO:0000313" key="3">
    <source>
        <dbReference type="Proteomes" id="UP001157418"/>
    </source>
</evidence>
<protein>
    <submittedName>
        <fullName evidence="2">Uncharacterized protein</fullName>
    </submittedName>
</protein>
<feature type="compositionally biased region" description="Basic and acidic residues" evidence="1">
    <location>
        <begin position="144"/>
        <end position="154"/>
    </location>
</feature>
<reference evidence="2 3" key="1">
    <citation type="submission" date="2022-01" db="EMBL/GenBank/DDBJ databases">
        <authorList>
            <person name="Xiong W."/>
            <person name="Schranz E."/>
        </authorList>
    </citation>
    <scope>NUCLEOTIDE SEQUENCE [LARGE SCALE GENOMIC DNA]</scope>
</reference>
<feature type="compositionally biased region" description="Basic residues" evidence="1">
    <location>
        <begin position="561"/>
        <end position="572"/>
    </location>
</feature>
<dbReference type="AlphaFoldDB" id="A0AAU9P628"/>
<evidence type="ECO:0000256" key="1">
    <source>
        <dbReference type="SAM" id="MobiDB-lite"/>
    </source>
</evidence>
<feature type="region of interest" description="Disordered" evidence="1">
    <location>
        <begin position="284"/>
        <end position="309"/>
    </location>
</feature>
<sequence>MKYNIRPVLVDVGEEKKTFLIWGFDLKAAQTLNTEADSGTKPVSTTMDLELVKFINSDLTWNAVKKGHRSMMRRPRKPAASSSAIKMQESVAFDYEKSGVAILGQHFGEEVVDVPIKKRILMLQSPSLSNERANRSTQPHPPSPHHEKQECHSMKSKLIEKQIPDLNDFFGIELLAAAACHTSVYDTPTPMESSAVEEHTTTKIVESYTEGVIVKDDIAPVDSDDSSVQDNTFPVIITNDNGNSEGDKTSVPSKDVRLHWDLNTVMDEWEEPCCDILVDPHSEKGYLKDDDSQNETRNSQQVKSDAIDKSEGIQAVSEVVQGGSCQDDKVSSEDRLSDCCGSNKVKAGGGYDSPVEDGELRDTWQKNEVEEMECVDYESDNIYEDNFDAIESVNNEVIESLPNNEIEQDDKKNIPSISNQLPEPSKSEEKCRTSSFGVHRNRSENFQDSYSRGKRDFGQEKSTGRDGVSYHGWDSRNTQNHRYSNNRPKHVIGGYNQRSSSYKTFNTKPERNESYGVYSRDRVKGGLGFHQQGSRRGEDYNGHDQERKVSSFSPNFTRGPHLSRSRRRSRSRSRSESPIAWNFQKKSKVDTKRERERERESPDHIHIHKTDKYNSNINGESRDRNNLGRMKSSNDHFYPTFSRSGRYPPQGSGQYDEKYGGRFRYYHKDNGFRYTRNENRYFKDPVGDGVE</sequence>
<dbReference type="PANTHER" id="PTHR34536:SF6">
    <property type="entry name" value="DENTIN SIALOPHOSPHOPROTEIN-LIKE PROTEIN"/>
    <property type="match status" value="1"/>
</dbReference>
<feature type="compositionally biased region" description="Polar residues" evidence="1">
    <location>
        <begin position="125"/>
        <end position="138"/>
    </location>
</feature>
<feature type="region of interest" description="Disordered" evidence="1">
    <location>
        <begin position="125"/>
        <end position="154"/>
    </location>
</feature>
<feature type="compositionally biased region" description="Basic and acidic residues" evidence="1">
    <location>
        <begin position="441"/>
        <end position="464"/>
    </location>
</feature>
<feature type="compositionally biased region" description="Basic and acidic residues" evidence="1">
    <location>
        <begin position="535"/>
        <end position="549"/>
    </location>
</feature>
<feature type="compositionally biased region" description="Basic and acidic residues" evidence="1">
    <location>
        <begin position="508"/>
        <end position="524"/>
    </location>
</feature>
<feature type="compositionally biased region" description="Basic and acidic residues" evidence="1">
    <location>
        <begin position="587"/>
        <end position="612"/>
    </location>
</feature>
<keyword evidence="3" id="KW-1185">Reference proteome</keyword>
<dbReference type="EMBL" id="CAKMRJ010005523">
    <property type="protein sequence ID" value="CAH1445535.1"/>
    <property type="molecule type" value="Genomic_DNA"/>
</dbReference>
<comment type="caution">
    <text evidence="2">The sequence shown here is derived from an EMBL/GenBank/DDBJ whole genome shotgun (WGS) entry which is preliminary data.</text>
</comment>
<feature type="region of interest" description="Disordered" evidence="1">
    <location>
        <begin position="404"/>
        <end position="658"/>
    </location>
</feature>